<evidence type="ECO:0000313" key="3">
    <source>
        <dbReference type="Proteomes" id="UP000220639"/>
    </source>
</evidence>
<dbReference type="EMBL" id="FZTC01000034">
    <property type="protein sequence ID" value="SNU37584.1"/>
    <property type="molecule type" value="Genomic_DNA"/>
</dbReference>
<proteinExistence type="predicted"/>
<feature type="transmembrane region" description="Helical" evidence="1">
    <location>
        <begin position="6"/>
        <end position="22"/>
    </location>
</feature>
<accession>A0A285B9D3</accession>
<keyword evidence="1" id="KW-1133">Transmembrane helix</keyword>
<dbReference type="AlphaFoldDB" id="A0A285B9D3"/>
<keyword evidence="1" id="KW-0812">Transmembrane</keyword>
<reference evidence="3" key="1">
    <citation type="submission" date="2017-08" db="EMBL/GenBank/DDBJ databases">
        <authorList>
            <person name="Brisse S."/>
        </authorList>
    </citation>
    <scope>NUCLEOTIDE SEQUENCE [LARGE SCALE GENOMIC DNA]</scope>
    <source>
        <strain evidence="3">06D021</strain>
    </source>
</reference>
<organism evidence="2 3">
    <name type="scientific">Klebsiella grimontii</name>
    <dbReference type="NCBI Taxonomy" id="2058152"/>
    <lineage>
        <taxon>Bacteria</taxon>
        <taxon>Pseudomonadati</taxon>
        <taxon>Pseudomonadota</taxon>
        <taxon>Gammaproteobacteria</taxon>
        <taxon>Enterobacterales</taxon>
        <taxon>Enterobacteriaceae</taxon>
        <taxon>Klebsiella/Raoultella group</taxon>
        <taxon>Klebsiella</taxon>
    </lineage>
</organism>
<evidence type="ECO:0000256" key="1">
    <source>
        <dbReference type="SAM" id="Phobius"/>
    </source>
</evidence>
<gene>
    <name evidence="2" type="ORF">KOSB73_40130</name>
</gene>
<sequence length="55" mass="6568">MFFCIIIRWLGGFFMEFFLRVGKARLNVMKINPKKTRGRFLSVEMIFNIGTILYC</sequence>
<dbReference type="Proteomes" id="UP000220639">
    <property type="component" value="Unassembled WGS sequence"/>
</dbReference>
<keyword evidence="1" id="KW-0472">Membrane</keyword>
<evidence type="ECO:0000313" key="2">
    <source>
        <dbReference type="EMBL" id="SNU37584.1"/>
    </source>
</evidence>
<protein>
    <submittedName>
        <fullName evidence="2">Uncharacterized protein</fullName>
    </submittedName>
</protein>
<name>A0A285B9D3_9ENTR</name>